<dbReference type="InterPro" id="IPR007867">
    <property type="entry name" value="GMC_OxRtase_C"/>
</dbReference>
<dbReference type="Gene3D" id="3.30.560.10">
    <property type="entry name" value="Glucose Oxidase, domain 3"/>
    <property type="match status" value="1"/>
</dbReference>
<dbReference type="Pfam" id="PF05199">
    <property type="entry name" value="GMC_oxred_C"/>
    <property type="match status" value="1"/>
</dbReference>
<keyword evidence="4" id="KW-0274">FAD</keyword>
<keyword evidence="7" id="KW-1185">Reference proteome</keyword>
<dbReference type="PIRSF" id="PIRSF000137">
    <property type="entry name" value="Alcohol_oxidase"/>
    <property type="match status" value="1"/>
</dbReference>
<comment type="cofactor">
    <cofactor evidence="1">
        <name>FAD</name>
        <dbReference type="ChEBI" id="CHEBI:57692"/>
    </cofactor>
</comment>
<name>A0A372INC0_9BACT</name>
<evidence type="ECO:0000313" key="6">
    <source>
        <dbReference type="EMBL" id="RFU16437.1"/>
    </source>
</evidence>
<comment type="similarity">
    <text evidence="2">Belongs to the GMC oxidoreductase family.</text>
</comment>
<accession>A0A372INC0</accession>
<dbReference type="Gene3D" id="3.50.50.60">
    <property type="entry name" value="FAD/NAD(P)-binding domain"/>
    <property type="match status" value="1"/>
</dbReference>
<dbReference type="Pfam" id="PF00732">
    <property type="entry name" value="GMC_oxred_N"/>
    <property type="match status" value="1"/>
</dbReference>
<dbReference type="SUPFAM" id="SSF51905">
    <property type="entry name" value="FAD/NAD(P)-binding domain"/>
    <property type="match status" value="1"/>
</dbReference>
<feature type="domain" description="Glucose-methanol-choline oxidoreductase N-terminal" evidence="5">
    <location>
        <begin position="345"/>
        <end position="359"/>
    </location>
</feature>
<evidence type="ECO:0000256" key="1">
    <source>
        <dbReference type="ARBA" id="ARBA00001974"/>
    </source>
</evidence>
<reference evidence="6 7" key="1">
    <citation type="submission" date="2018-08" db="EMBL/GenBank/DDBJ databases">
        <title>Acidipila sp. 4G-K13, an acidobacterium isolated from forest soil.</title>
        <authorList>
            <person name="Gao Z.-H."/>
            <person name="Qiu L.-H."/>
        </authorList>
    </citation>
    <scope>NUCLEOTIDE SEQUENCE [LARGE SCALE GENOMIC DNA]</scope>
    <source>
        <strain evidence="6 7">4G-K13</strain>
    </source>
</reference>
<evidence type="ECO:0000256" key="4">
    <source>
        <dbReference type="ARBA" id="ARBA00022827"/>
    </source>
</evidence>
<dbReference type="Pfam" id="PF13450">
    <property type="entry name" value="NAD_binding_8"/>
    <property type="match status" value="1"/>
</dbReference>
<proteinExistence type="inferred from homology"/>
<dbReference type="Proteomes" id="UP000264702">
    <property type="component" value="Unassembled WGS sequence"/>
</dbReference>
<dbReference type="GO" id="GO:0016614">
    <property type="term" value="F:oxidoreductase activity, acting on CH-OH group of donors"/>
    <property type="evidence" value="ECO:0007669"/>
    <property type="project" value="InterPro"/>
</dbReference>
<dbReference type="PANTHER" id="PTHR11552:SF147">
    <property type="entry name" value="CHOLINE DEHYDROGENASE, MITOCHONDRIAL"/>
    <property type="match status" value="1"/>
</dbReference>
<organism evidence="6 7">
    <name type="scientific">Paracidobacterium acidisoli</name>
    <dbReference type="NCBI Taxonomy" id="2303751"/>
    <lineage>
        <taxon>Bacteria</taxon>
        <taxon>Pseudomonadati</taxon>
        <taxon>Acidobacteriota</taxon>
        <taxon>Terriglobia</taxon>
        <taxon>Terriglobales</taxon>
        <taxon>Acidobacteriaceae</taxon>
        <taxon>Paracidobacterium</taxon>
    </lineage>
</organism>
<dbReference type="AlphaFoldDB" id="A0A372INC0"/>
<sequence length="634" mass="70973">MNGNENGKNTAPDAWDYIVVGSGAGGGTVAARLAEAGHTVLLLEAGGDPRTLSGGDPLSTENRLPDDYDVPCFHAFASENEAMRWDFFVRHYADEAAQRRDPKYREMYDDRRVDGVLYPRAGTLGGCTAHNAMIFLYPHDADWDNIALLTGDASWKCGPMRRYFERLENCHHRWPFRLLAKLTGINPTRHGWSGWLRTEKAIPLSALNGKDLRDVLIDSAVEAIRDIGCKVDRAWWFAESLLDPNDWRTVKANSIGIRYMPLTTDNHARHGTRERVLKVAKKHPERLKIELNALATRVLLDQNRRAVGVEYLKGERLYRAHARPDSGAGVLHRAEAKREVILAGGAFNTPQLLMLSGIGDPKELQRHGIHVNVDLPGVGKNLQDRYEIGVVNRMDFPEWRVFEGAKFERGDPLYETWSRKRDGAYITNGGVLSLFKRSTPDKPLPDIFCLALLGRFEGYFPGYSRAFAKGLNYLTWAVLKAHTNNRAGVVTLRSPDPRDAPEIDFHSFEEGTPDGGEDLDSVVDGVKFVRRLTDHLRRQGIIADEELPGEACRTDDDLRQYIRDNAWGHHASCSCQIGAREAGGVLDSRFRVHGTQGLRVVDASVFPRIPGFFIVSAVYMIGEKAADAILEDVR</sequence>
<dbReference type="PROSITE" id="PS00624">
    <property type="entry name" value="GMC_OXRED_2"/>
    <property type="match status" value="1"/>
</dbReference>
<keyword evidence="3" id="KW-0285">Flavoprotein</keyword>
<evidence type="ECO:0000259" key="5">
    <source>
        <dbReference type="PROSITE" id="PS00624"/>
    </source>
</evidence>
<dbReference type="EMBL" id="QVQT01000004">
    <property type="protein sequence ID" value="RFU16437.1"/>
    <property type="molecule type" value="Genomic_DNA"/>
</dbReference>
<comment type="caution">
    <text evidence="6">The sequence shown here is derived from an EMBL/GenBank/DDBJ whole genome shotgun (WGS) entry which is preliminary data.</text>
</comment>
<protein>
    <submittedName>
        <fullName evidence="6">GMC family oxidoreductase</fullName>
    </submittedName>
</protein>
<dbReference type="InterPro" id="IPR000172">
    <property type="entry name" value="GMC_OxRdtase_N"/>
</dbReference>
<dbReference type="SUPFAM" id="SSF54373">
    <property type="entry name" value="FAD-linked reductases, C-terminal domain"/>
    <property type="match status" value="1"/>
</dbReference>
<dbReference type="InterPro" id="IPR012132">
    <property type="entry name" value="GMC_OxRdtase"/>
</dbReference>
<evidence type="ECO:0000313" key="7">
    <source>
        <dbReference type="Proteomes" id="UP000264702"/>
    </source>
</evidence>
<dbReference type="InterPro" id="IPR036188">
    <property type="entry name" value="FAD/NAD-bd_sf"/>
</dbReference>
<dbReference type="PANTHER" id="PTHR11552">
    <property type="entry name" value="GLUCOSE-METHANOL-CHOLINE GMC OXIDOREDUCTASE"/>
    <property type="match status" value="1"/>
</dbReference>
<dbReference type="RefSeq" id="WP_117300798.1">
    <property type="nucleotide sequence ID" value="NZ_QVQT02000004.1"/>
</dbReference>
<evidence type="ECO:0000256" key="3">
    <source>
        <dbReference type="ARBA" id="ARBA00022630"/>
    </source>
</evidence>
<dbReference type="OrthoDB" id="9785276at2"/>
<gene>
    <name evidence="6" type="ORF">D0Y96_13730</name>
</gene>
<dbReference type="GO" id="GO:0050660">
    <property type="term" value="F:flavin adenine dinucleotide binding"/>
    <property type="evidence" value="ECO:0007669"/>
    <property type="project" value="InterPro"/>
</dbReference>
<evidence type="ECO:0000256" key="2">
    <source>
        <dbReference type="ARBA" id="ARBA00010790"/>
    </source>
</evidence>